<sequence length="1559" mass="173070">MNNHPGNFQNMPPSRPQGNQASGGMQKNGGTSSDIRQFITQLLQSQQHQVPMGWQATIVPQARLAYIHQMVSALQLVKPDMGHQHAAHIALQYELGELQKAPDRETYNNAIRQKLDDIQRTRQQQATLQEQQFQNSQAAQMMPNQQQIMAQRMATQNQMQQSFGMQQPLQPGQVPVNPMQPQPPQHQQMARMGSGSDMQQTLRNNQPMQNMNRPMQVNRGPSQLSHQEQQQILNFANHMFQTMSPEEKNNVKNSIPPQQFQAMLTQGINPIQTWCRNQTLKRFLDERERRQRNAQGFPLPGAPGMANQGRPPSQVSAGNPGQQAMPVSAPRLSDPGFALGNMDQFLGQQQDALRHQEAGQMVVPMSTPQGAPSQVRGTPNPQGHTQFNPNRPMPPPNTLPPQSQPFWINQQNQQQNPHQTSQVQLQTPTQSFNGVAGQSAQLQGQMGGLSNNRPQRTPQQNHNMPTLNQPLDSKGQTQSDLTQRPSQPTPNMNQRKVPNVPQAAVPNVPQNSGQQKPQATPAPQVPPKGPPGFPPEVRAKLMAMPENERNKWLITMHHRQQQQRMKRMADAKGTTNPEAPFQSGQQSGPAGVPNSQAKAPVSNPTTSQPPMNPTTAFNMQSQGNQQQMPSNGARGMSSNLVRMPLNDQQISQMDPLQFPPTIINRNSDLGKLPDDIRTWRQLKEHVQRNERELPQGSLSKVLGLQSMHYQINMNMIQRRLQHNQSQPQGSTGTAPVGQMMPQQFNQPAHGPTTSALNPLRFPALPEPTAQEIQGLRVTLPPHMRGLADDQLRAILMRQKQQEFYKTPQAQQAIKEQQLQQQQQQQHRNALQRVHIMDGQRSQFPGAPNQPGQLQQAQQAQMQAQQQGQPRSQAQQQPRQNIQPPKPAAGPAWTGGQPDVSKMNQKSLKRTSSEDVIEVPDPKLAQQQSRAPNSKAGQPPPMMPGQLTREQFARMTPEQKSAALQRHLHSQAVQAGQRPKVAQASGQPGQHPMTANNANKNSGVPTATRDNRCGQLMQEVAQTTPKRQEVPMSPKTRKQMIDRLSEKMSQMLKNVEKSLPTYLTLFKDENHAKELLRIRHILLQQVRDSNFSMPVDNFTMTLKELDQSETKMHEYMDLMMKTVGGQAQNMRPQQLNAANLQQQQEALNLQRARSVQKSHADNSNRAPAAPTTSQPPFAFGAQSPHGIPVYAKNELTQEKLVLPEKKKRRYNAASPATPAQTQAVSTVKSSPGPKTESPEAQRTPAAPSMIKCPVPDCQSGAAGFVSREDLEKHTFEAHDPTHNIKDPLDAARYAIESLQIALNVDENGKPKPAAQEPKGENVTLQAAPMKTTVSSQGFKQEAATPMSRNPTQTGPSPSSNLLKTPQTAANVKTPASEAKTVVKDAAAVATSAPAETKVLPPVAPDPWANSHVKPEWFKEVFGGVADLNRQVPLDIVKDWFDRNPLTPPTSPSSGSAEKDSPHKSDISTNDELGIKLVATEDQDWVMADWFDESLQDDLANLEIPDIMDMDWDTAFGKDDDEENGGKGKKRDVNETSDEWLRAWAPEKLEKPNKKGLGQNR</sequence>
<keyword evidence="6" id="KW-1185">Reference proteome</keyword>
<feature type="region of interest" description="Disordered" evidence="3">
    <location>
        <begin position="433"/>
        <end position="537"/>
    </location>
</feature>
<feature type="compositionally biased region" description="Low complexity" evidence="3">
    <location>
        <begin position="1211"/>
        <end position="1222"/>
    </location>
</feature>
<feature type="region of interest" description="Disordered" evidence="3">
    <location>
        <begin position="840"/>
        <end position="1008"/>
    </location>
</feature>
<dbReference type="GO" id="GO:0006357">
    <property type="term" value="P:regulation of transcription by RNA polymerase II"/>
    <property type="evidence" value="ECO:0007669"/>
    <property type="project" value="InterPro"/>
</dbReference>
<feature type="compositionally biased region" description="Pro residues" evidence="3">
    <location>
        <begin position="391"/>
        <end position="403"/>
    </location>
</feature>
<feature type="compositionally biased region" description="Polar residues" evidence="3">
    <location>
        <begin position="740"/>
        <end position="756"/>
    </location>
</feature>
<evidence type="ECO:0000313" key="6">
    <source>
        <dbReference type="Proteomes" id="UP001166286"/>
    </source>
</evidence>
<feature type="compositionally biased region" description="Low complexity" evidence="3">
    <location>
        <begin position="167"/>
        <end position="177"/>
    </location>
</feature>
<feature type="compositionally biased region" description="Polar residues" evidence="3">
    <location>
        <begin position="366"/>
        <end position="385"/>
    </location>
</feature>
<keyword evidence="2" id="KW-0539">Nucleus</keyword>
<feature type="compositionally biased region" description="Polar residues" evidence="3">
    <location>
        <begin position="924"/>
        <end position="935"/>
    </location>
</feature>
<feature type="compositionally biased region" description="Low complexity" evidence="3">
    <location>
        <begin position="122"/>
        <end position="140"/>
    </location>
</feature>
<comment type="subcellular location">
    <subcellularLocation>
        <location evidence="1">Nucleus</location>
    </subcellularLocation>
</comment>
<evidence type="ECO:0000313" key="5">
    <source>
        <dbReference type="EMBL" id="KAK0510279.1"/>
    </source>
</evidence>
<dbReference type="InterPro" id="IPR008626">
    <property type="entry name" value="Mediator_Med15_fun"/>
</dbReference>
<feature type="compositionally biased region" description="Polar residues" evidence="3">
    <location>
        <begin position="1345"/>
        <end position="1369"/>
    </location>
</feature>
<dbReference type="InterPro" id="IPR036546">
    <property type="entry name" value="MED15_KIX"/>
</dbReference>
<feature type="compositionally biased region" description="Basic and acidic residues" evidence="3">
    <location>
        <begin position="1455"/>
        <end position="1464"/>
    </location>
</feature>
<evidence type="ECO:0000256" key="3">
    <source>
        <dbReference type="SAM" id="MobiDB-lite"/>
    </source>
</evidence>
<dbReference type="GO" id="GO:0016592">
    <property type="term" value="C:mediator complex"/>
    <property type="evidence" value="ECO:0007669"/>
    <property type="project" value="InterPro"/>
</dbReference>
<evidence type="ECO:0000256" key="2">
    <source>
        <dbReference type="ARBA" id="ARBA00023242"/>
    </source>
</evidence>
<dbReference type="Proteomes" id="UP001166286">
    <property type="component" value="Unassembled WGS sequence"/>
</dbReference>
<gene>
    <name evidence="5" type="ORF">JMJ35_007673</name>
</gene>
<feature type="compositionally biased region" description="Polar residues" evidence="3">
    <location>
        <begin position="722"/>
        <end position="733"/>
    </location>
</feature>
<feature type="region of interest" description="Disordered" evidence="3">
    <location>
        <begin position="560"/>
        <end position="635"/>
    </location>
</feature>
<dbReference type="EMBL" id="JAFEKC020000017">
    <property type="protein sequence ID" value="KAK0510279.1"/>
    <property type="molecule type" value="Genomic_DNA"/>
</dbReference>
<feature type="region of interest" description="Disordered" evidence="3">
    <location>
        <begin position="294"/>
        <end position="341"/>
    </location>
</feature>
<name>A0AA39QXU1_9LECA</name>
<feature type="compositionally biased region" description="Polar residues" evidence="3">
    <location>
        <begin position="1150"/>
        <end position="1174"/>
    </location>
</feature>
<feature type="region of interest" description="Disordered" evidence="3">
    <location>
        <begin position="364"/>
        <end position="405"/>
    </location>
</feature>
<feature type="compositionally biased region" description="Low complexity" evidence="3">
    <location>
        <begin position="844"/>
        <end position="882"/>
    </location>
</feature>
<feature type="region of interest" description="Disordered" evidence="3">
    <location>
        <begin position="167"/>
        <end position="202"/>
    </location>
</feature>
<feature type="region of interest" description="Disordered" evidence="3">
    <location>
        <begin position="1207"/>
        <end position="1246"/>
    </location>
</feature>
<feature type="compositionally biased region" description="Polar residues" evidence="3">
    <location>
        <begin position="433"/>
        <end position="496"/>
    </location>
</feature>
<feature type="compositionally biased region" description="Basic and acidic residues" evidence="3">
    <location>
        <begin position="1529"/>
        <end position="1551"/>
    </location>
</feature>
<accession>A0AA39QXU1</accession>
<feature type="compositionally biased region" description="Polar residues" evidence="3">
    <location>
        <begin position="310"/>
        <end position="322"/>
    </location>
</feature>
<feature type="compositionally biased region" description="Low complexity" evidence="3">
    <location>
        <begin position="1140"/>
        <end position="1149"/>
    </location>
</feature>
<feature type="compositionally biased region" description="Low complexity" evidence="3">
    <location>
        <begin position="497"/>
        <end position="511"/>
    </location>
</feature>
<evidence type="ECO:0000256" key="1">
    <source>
        <dbReference type="ARBA" id="ARBA00004123"/>
    </source>
</evidence>
<feature type="region of interest" description="Disordered" evidence="3">
    <location>
        <begin position="122"/>
        <end position="141"/>
    </location>
</feature>
<dbReference type="Pfam" id="PF16987">
    <property type="entry name" value="KIX_2"/>
    <property type="match status" value="1"/>
</dbReference>
<evidence type="ECO:0000259" key="4">
    <source>
        <dbReference type="Pfam" id="PF16987"/>
    </source>
</evidence>
<feature type="compositionally biased region" description="Polar residues" evidence="3">
    <location>
        <begin position="983"/>
        <end position="1004"/>
    </location>
</feature>
<feature type="region of interest" description="Disordered" evidence="3">
    <location>
        <begin position="721"/>
        <end position="761"/>
    </location>
</feature>
<feature type="region of interest" description="Disordered" evidence="3">
    <location>
        <begin position="1"/>
        <end position="32"/>
    </location>
</feature>
<feature type="region of interest" description="Disordered" evidence="3">
    <location>
        <begin position="1140"/>
        <end position="1184"/>
    </location>
</feature>
<reference evidence="5" key="1">
    <citation type="submission" date="2023-03" db="EMBL/GenBank/DDBJ databases">
        <title>Complete genome of Cladonia borealis.</title>
        <authorList>
            <person name="Park H."/>
        </authorList>
    </citation>
    <scope>NUCLEOTIDE SEQUENCE</scope>
    <source>
        <strain evidence="5">ANT050790</strain>
    </source>
</reference>
<dbReference type="Pfam" id="PF05397">
    <property type="entry name" value="Med15_fungi"/>
    <property type="match status" value="1"/>
</dbReference>
<feature type="compositionally biased region" description="Pro residues" evidence="3">
    <location>
        <begin position="523"/>
        <end position="534"/>
    </location>
</feature>
<organism evidence="5 6">
    <name type="scientific">Cladonia borealis</name>
    <dbReference type="NCBI Taxonomy" id="184061"/>
    <lineage>
        <taxon>Eukaryota</taxon>
        <taxon>Fungi</taxon>
        <taxon>Dikarya</taxon>
        <taxon>Ascomycota</taxon>
        <taxon>Pezizomycotina</taxon>
        <taxon>Lecanoromycetes</taxon>
        <taxon>OSLEUM clade</taxon>
        <taxon>Lecanoromycetidae</taxon>
        <taxon>Lecanorales</taxon>
        <taxon>Lecanorineae</taxon>
        <taxon>Cladoniaceae</taxon>
        <taxon>Cladonia</taxon>
    </lineage>
</organism>
<protein>
    <recommendedName>
        <fullName evidence="4">Mediator complex subunit 15 KIX domain-containing protein</fullName>
    </recommendedName>
</protein>
<dbReference type="GO" id="GO:0003712">
    <property type="term" value="F:transcription coregulator activity"/>
    <property type="evidence" value="ECO:0007669"/>
    <property type="project" value="InterPro"/>
</dbReference>
<feature type="region of interest" description="Disordered" evidence="3">
    <location>
        <begin position="1439"/>
        <end position="1466"/>
    </location>
</feature>
<feature type="domain" description="Mediator complex subunit 15 KIX" evidence="4">
    <location>
        <begin position="53"/>
        <end position="126"/>
    </location>
</feature>
<comment type="caution">
    <text evidence="5">The sequence shown here is derived from an EMBL/GenBank/DDBJ whole genome shotgun (WGS) entry which is preliminary data.</text>
</comment>
<feature type="region of interest" description="Disordered" evidence="3">
    <location>
        <begin position="1303"/>
        <end position="1375"/>
    </location>
</feature>
<feature type="compositionally biased region" description="Polar residues" evidence="3">
    <location>
        <begin position="573"/>
        <end position="635"/>
    </location>
</feature>
<feature type="region of interest" description="Disordered" evidence="3">
    <location>
        <begin position="1510"/>
        <end position="1559"/>
    </location>
</feature>
<proteinExistence type="predicted"/>